<dbReference type="InterPro" id="IPR002730">
    <property type="entry name" value="Rpp29/RNP1"/>
</dbReference>
<keyword evidence="6" id="KW-0255">Endonuclease</keyword>
<evidence type="ECO:0000256" key="4">
    <source>
        <dbReference type="ARBA" id="ARBA00022694"/>
    </source>
</evidence>
<keyword evidence="8" id="KW-0539">Nucleus</keyword>
<evidence type="ECO:0000313" key="11">
    <source>
        <dbReference type="Proteomes" id="UP001408356"/>
    </source>
</evidence>
<dbReference type="InterPro" id="IPR036980">
    <property type="entry name" value="RNase_P/MRP_Rpp29_sf"/>
</dbReference>
<dbReference type="InterPro" id="IPR023538">
    <property type="entry name" value="RNP1"/>
</dbReference>
<evidence type="ECO:0000256" key="9">
    <source>
        <dbReference type="SAM" id="MobiDB-lite"/>
    </source>
</evidence>
<dbReference type="SMART" id="SM00538">
    <property type="entry name" value="POP4"/>
    <property type="match status" value="1"/>
</dbReference>
<evidence type="ECO:0000256" key="8">
    <source>
        <dbReference type="PIRNR" id="PIRNR027081"/>
    </source>
</evidence>
<feature type="compositionally biased region" description="Polar residues" evidence="9">
    <location>
        <begin position="1"/>
        <end position="10"/>
    </location>
</feature>
<comment type="subcellular location">
    <subcellularLocation>
        <location evidence="1">Nucleus</location>
    </subcellularLocation>
</comment>
<sequence length="229" mass="25956">MASNTPSVTNKLLARAHSPDNAQRIFSEKIQYRPLFLRPNSPPPSENARQARRKAREDKKKRAGALKPSPLTSRERRKLGLYDLPKGGQKYDIFEPLNRLWTGYISEILGNELYTGGQGAAAKLAGADYHGAEVEVCRSRNPSRVGLKGIVIKDTRFTFEIITRKNQVKTVPKEGTAFRITIPVRKENSPDAGSDERNNFIFDVLGDQFQFRPSDRANKKFRSHYLKLQ</sequence>
<keyword evidence="11" id="KW-1185">Reference proteome</keyword>
<evidence type="ECO:0000256" key="2">
    <source>
        <dbReference type="ARBA" id="ARBA00006181"/>
    </source>
</evidence>
<dbReference type="Proteomes" id="UP001408356">
    <property type="component" value="Unassembled WGS sequence"/>
</dbReference>
<evidence type="ECO:0000256" key="6">
    <source>
        <dbReference type="ARBA" id="ARBA00022759"/>
    </source>
</evidence>
<keyword evidence="4 8" id="KW-0819">tRNA processing</keyword>
<dbReference type="Pfam" id="PF01868">
    <property type="entry name" value="RNase_P-MRP_p29"/>
    <property type="match status" value="1"/>
</dbReference>
<dbReference type="InterPro" id="IPR023534">
    <property type="entry name" value="Rof/RNase_P-like"/>
</dbReference>
<dbReference type="InterPro" id="IPR016848">
    <property type="entry name" value="RNase_P/MRP_Rpp29-subunit"/>
</dbReference>
<dbReference type="HAMAP" id="MF_00754">
    <property type="entry name" value="RNase_P_1"/>
    <property type="match status" value="1"/>
</dbReference>
<evidence type="ECO:0000256" key="1">
    <source>
        <dbReference type="ARBA" id="ARBA00004123"/>
    </source>
</evidence>
<evidence type="ECO:0000256" key="5">
    <source>
        <dbReference type="ARBA" id="ARBA00022722"/>
    </source>
</evidence>
<accession>A0ABR2UXE7</accession>
<evidence type="ECO:0000256" key="3">
    <source>
        <dbReference type="ARBA" id="ARBA00022490"/>
    </source>
</evidence>
<organism evidence="10 11">
    <name type="scientific">Seiridium unicorne</name>
    <dbReference type="NCBI Taxonomy" id="138068"/>
    <lineage>
        <taxon>Eukaryota</taxon>
        <taxon>Fungi</taxon>
        <taxon>Dikarya</taxon>
        <taxon>Ascomycota</taxon>
        <taxon>Pezizomycotina</taxon>
        <taxon>Sordariomycetes</taxon>
        <taxon>Xylariomycetidae</taxon>
        <taxon>Amphisphaeriales</taxon>
        <taxon>Sporocadaceae</taxon>
        <taxon>Seiridium</taxon>
    </lineage>
</organism>
<protein>
    <recommendedName>
        <fullName evidence="8">Ribonuclease P protein subunit</fullName>
    </recommendedName>
</protein>
<dbReference type="PANTHER" id="PTHR13348">
    <property type="entry name" value="RIBONUCLEASE P SUBUNIT P29"/>
    <property type="match status" value="1"/>
</dbReference>
<feature type="region of interest" description="Disordered" evidence="9">
    <location>
        <begin position="1"/>
        <end position="20"/>
    </location>
</feature>
<keyword evidence="5" id="KW-0540">Nuclease</keyword>
<proteinExistence type="inferred from homology"/>
<dbReference type="PANTHER" id="PTHR13348:SF0">
    <property type="entry name" value="RIBONUCLEASE P PROTEIN SUBUNIT P29"/>
    <property type="match status" value="1"/>
</dbReference>
<keyword evidence="7" id="KW-0378">Hydrolase</keyword>
<gene>
    <name evidence="10" type="ORF">SUNI508_01335</name>
</gene>
<evidence type="ECO:0000256" key="7">
    <source>
        <dbReference type="ARBA" id="ARBA00022801"/>
    </source>
</evidence>
<dbReference type="Gene3D" id="2.30.30.210">
    <property type="entry name" value="Ribonuclease P/MRP, subunit p29"/>
    <property type="match status" value="1"/>
</dbReference>
<keyword evidence="3" id="KW-0963">Cytoplasm</keyword>
<name>A0ABR2UXE7_9PEZI</name>
<reference evidence="10 11" key="1">
    <citation type="journal article" date="2024" name="J. Plant Pathol.">
        <title>Sequence and assembly of the genome of Seiridium unicorne, isolate CBS 538.82, causal agent of cypress canker disease.</title>
        <authorList>
            <person name="Scali E."/>
            <person name="Rocca G.D."/>
            <person name="Danti R."/>
            <person name="Garbelotto M."/>
            <person name="Barberini S."/>
            <person name="Baroncelli R."/>
            <person name="Emiliani G."/>
        </authorList>
    </citation>
    <scope>NUCLEOTIDE SEQUENCE [LARGE SCALE GENOMIC DNA]</scope>
    <source>
        <strain evidence="10 11">BM-138-508</strain>
    </source>
</reference>
<dbReference type="EMBL" id="JARVKF010000330">
    <property type="protein sequence ID" value="KAK9419358.1"/>
    <property type="molecule type" value="Genomic_DNA"/>
</dbReference>
<dbReference type="PIRSF" id="PIRSF027081">
    <property type="entry name" value="RNase_P/MRP_p29_subunit"/>
    <property type="match status" value="1"/>
</dbReference>
<dbReference type="SUPFAM" id="SSF101744">
    <property type="entry name" value="Rof/RNase P subunit-like"/>
    <property type="match status" value="1"/>
</dbReference>
<evidence type="ECO:0000313" key="10">
    <source>
        <dbReference type="EMBL" id="KAK9419358.1"/>
    </source>
</evidence>
<feature type="region of interest" description="Disordered" evidence="9">
    <location>
        <begin position="33"/>
        <end position="78"/>
    </location>
</feature>
<comment type="similarity">
    <text evidence="2">Belongs to the eukaryotic/archaeal RNase P protein component 1 family.</text>
</comment>
<comment type="caution">
    <text evidence="10">The sequence shown here is derived from an EMBL/GenBank/DDBJ whole genome shotgun (WGS) entry which is preliminary data.</text>
</comment>